<keyword evidence="3 5" id="KW-0067">ATP-binding</keyword>
<dbReference type="GO" id="GO:0007131">
    <property type="term" value="P:reciprocal meiotic recombination"/>
    <property type="evidence" value="ECO:0007669"/>
    <property type="project" value="TreeGrafter"/>
</dbReference>
<dbReference type="Pfam" id="PF00004">
    <property type="entry name" value="AAA"/>
    <property type="match status" value="1"/>
</dbReference>
<gene>
    <name evidence="7" type="ORF">PTTT1_LOCUS24453</name>
</gene>
<evidence type="ECO:0000313" key="7">
    <source>
        <dbReference type="EMBL" id="CAG9283955.1"/>
    </source>
</evidence>
<evidence type="ECO:0000256" key="3">
    <source>
        <dbReference type="ARBA" id="ARBA00022840"/>
    </source>
</evidence>
<dbReference type="InterPro" id="IPR058249">
    <property type="entry name" value="Pch2_C"/>
</dbReference>
<dbReference type="Gene3D" id="3.40.50.300">
    <property type="entry name" value="P-loop containing nucleotide triphosphate hydrolases"/>
    <property type="match status" value="1"/>
</dbReference>
<dbReference type="AlphaFoldDB" id="A0A8J9S9R4"/>
<dbReference type="SUPFAM" id="SSF52540">
    <property type="entry name" value="P-loop containing nucleoside triphosphate hydrolases"/>
    <property type="match status" value="1"/>
</dbReference>
<dbReference type="Pfam" id="PF23242">
    <property type="entry name" value="AAA_lid_TRIP13_C"/>
    <property type="match status" value="1"/>
</dbReference>
<dbReference type="GO" id="GO:0005524">
    <property type="term" value="F:ATP binding"/>
    <property type="evidence" value="ECO:0007669"/>
    <property type="project" value="UniProtKB-KW"/>
</dbReference>
<comment type="similarity">
    <text evidence="1">Belongs to the AAA ATPase family. PCH2 subfamily.</text>
</comment>
<evidence type="ECO:0000256" key="4">
    <source>
        <dbReference type="ARBA" id="ARBA00023254"/>
    </source>
</evidence>
<dbReference type="PANTHER" id="PTHR45991:SF1">
    <property type="entry name" value="PACHYTENE CHECKPOINT PROTEIN 2 HOMOLOG"/>
    <property type="match status" value="1"/>
</dbReference>
<dbReference type="GO" id="GO:0016887">
    <property type="term" value="F:ATP hydrolysis activity"/>
    <property type="evidence" value="ECO:0007669"/>
    <property type="project" value="InterPro"/>
</dbReference>
<evidence type="ECO:0000256" key="5">
    <source>
        <dbReference type="RuleBase" id="RU003651"/>
    </source>
</evidence>
<dbReference type="Proteomes" id="UP000836788">
    <property type="component" value="Chromosome 2"/>
</dbReference>
<feature type="domain" description="AAA+ ATPase" evidence="6">
    <location>
        <begin position="45"/>
        <end position="198"/>
    </location>
</feature>
<dbReference type="GO" id="GO:0005634">
    <property type="term" value="C:nucleus"/>
    <property type="evidence" value="ECO:0007669"/>
    <property type="project" value="TreeGrafter"/>
</dbReference>
<name>A0A8J9S9R4_PHATR</name>
<dbReference type="InterPro" id="IPR003593">
    <property type="entry name" value="AAA+_ATPase"/>
</dbReference>
<dbReference type="PANTHER" id="PTHR45991">
    <property type="entry name" value="PACHYTENE CHECKPOINT PROTEIN 2"/>
    <property type="match status" value="1"/>
</dbReference>
<reference evidence="7" key="1">
    <citation type="submission" date="2022-02" db="EMBL/GenBank/DDBJ databases">
        <authorList>
            <person name="Giguere J D."/>
        </authorList>
    </citation>
    <scope>NUCLEOTIDE SEQUENCE</scope>
    <source>
        <strain evidence="7">CCAP 1055/1</strain>
    </source>
</reference>
<keyword evidence="4" id="KW-0469">Meiosis</keyword>
<dbReference type="GO" id="GO:0051598">
    <property type="term" value="P:meiotic recombination checkpoint signaling"/>
    <property type="evidence" value="ECO:0007669"/>
    <property type="project" value="TreeGrafter"/>
</dbReference>
<sequence>MPHASLHGVYESLIFETDIGQDLLSFASSASLFADQHVQSHVVHWNRLLLLHGPPGTGKTSLGRSLAHKLAIRTSARFPRANLLEIHSHSLFSKWFSTSGKLIHRVFELIRDMVQDDPSCLVCVLIDEIESLAASRSALTSTGEPSDALRAVNSLLTSLDRLRFLPNVLVIATTNLTASVDAAFLDRADLKIYIGLPCLQARYEILRSCLDELARVGILTISNPSSDALLAFRDIARSDESQPSTVLVSLAGMAEGLSGRSLRRLALQAHALFVRRPQASLTLFLSALQRTIEREIGSLPSPLV</sequence>
<dbReference type="InterPro" id="IPR027417">
    <property type="entry name" value="P-loop_NTPase"/>
</dbReference>
<dbReference type="PROSITE" id="PS00674">
    <property type="entry name" value="AAA"/>
    <property type="match status" value="1"/>
</dbReference>
<dbReference type="EMBL" id="OU594943">
    <property type="protein sequence ID" value="CAG9283955.1"/>
    <property type="molecule type" value="Genomic_DNA"/>
</dbReference>
<dbReference type="InterPro" id="IPR044539">
    <property type="entry name" value="Pch2-like"/>
</dbReference>
<dbReference type="GO" id="GO:0005694">
    <property type="term" value="C:chromosome"/>
    <property type="evidence" value="ECO:0007669"/>
    <property type="project" value="TreeGrafter"/>
</dbReference>
<keyword evidence="2 5" id="KW-0547">Nucleotide-binding</keyword>
<accession>A0A8J9S9R4</accession>
<evidence type="ECO:0000256" key="1">
    <source>
        <dbReference type="ARBA" id="ARBA00007271"/>
    </source>
</evidence>
<organism evidence="7">
    <name type="scientific">Phaeodactylum tricornutum</name>
    <name type="common">Diatom</name>
    <dbReference type="NCBI Taxonomy" id="2850"/>
    <lineage>
        <taxon>Eukaryota</taxon>
        <taxon>Sar</taxon>
        <taxon>Stramenopiles</taxon>
        <taxon>Ochrophyta</taxon>
        <taxon>Bacillariophyta</taxon>
        <taxon>Bacillariophyceae</taxon>
        <taxon>Bacillariophycidae</taxon>
        <taxon>Naviculales</taxon>
        <taxon>Phaeodactylaceae</taxon>
        <taxon>Phaeodactylum</taxon>
    </lineage>
</organism>
<evidence type="ECO:0000256" key="2">
    <source>
        <dbReference type="ARBA" id="ARBA00022741"/>
    </source>
</evidence>
<dbReference type="SMART" id="SM00382">
    <property type="entry name" value="AAA"/>
    <property type="match status" value="1"/>
</dbReference>
<evidence type="ECO:0000259" key="6">
    <source>
        <dbReference type="SMART" id="SM00382"/>
    </source>
</evidence>
<dbReference type="InterPro" id="IPR003959">
    <property type="entry name" value="ATPase_AAA_core"/>
</dbReference>
<dbReference type="InterPro" id="IPR003960">
    <property type="entry name" value="ATPase_AAA_CS"/>
</dbReference>
<protein>
    <recommendedName>
        <fullName evidence="6">AAA+ ATPase domain-containing protein</fullName>
    </recommendedName>
</protein>
<proteinExistence type="inferred from homology"/>